<dbReference type="AlphaFoldDB" id="A0AAV5M8R8"/>
<evidence type="ECO:0000313" key="2">
    <source>
        <dbReference type="EMBL" id="GKV46221.1"/>
    </source>
</evidence>
<dbReference type="EMBL" id="BPVZ01000204">
    <property type="protein sequence ID" value="GKV46221.1"/>
    <property type="molecule type" value="Genomic_DNA"/>
</dbReference>
<protein>
    <submittedName>
        <fullName evidence="2">Uncharacterized protein</fullName>
    </submittedName>
</protein>
<keyword evidence="1" id="KW-0732">Signal</keyword>
<evidence type="ECO:0000313" key="3">
    <source>
        <dbReference type="Proteomes" id="UP001054252"/>
    </source>
</evidence>
<comment type="caution">
    <text evidence="2">The sequence shown here is derived from an EMBL/GenBank/DDBJ whole genome shotgun (WGS) entry which is preliminary data.</text>
</comment>
<sequence>MIFRFDLLALSCFHNVLANFVSDLHINHCPTKNN</sequence>
<keyword evidence="3" id="KW-1185">Reference proteome</keyword>
<organism evidence="2 3">
    <name type="scientific">Rubroshorea leprosula</name>
    <dbReference type="NCBI Taxonomy" id="152421"/>
    <lineage>
        <taxon>Eukaryota</taxon>
        <taxon>Viridiplantae</taxon>
        <taxon>Streptophyta</taxon>
        <taxon>Embryophyta</taxon>
        <taxon>Tracheophyta</taxon>
        <taxon>Spermatophyta</taxon>
        <taxon>Magnoliopsida</taxon>
        <taxon>eudicotyledons</taxon>
        <taxon>Gunneridae</taxon>
        <taxon>Pentapetalae</taxon>
        <taxon>rosids</taxon>
        <taxon>malvids</taxon>
        <taxon>Malvales</taxon>
        <taxon>Dipterocarpaceae</taxon>
        <taxon>Rubroshorea</taxon>
    </lineage>
</organism>
<feature type="signal peptide" evidence="1">
    <location>
        <begin position="1"/>
        <end position="18"/>
    </location>
</feature>
<gene>
    <name evidence="2" type="ORF">SLEP1_g53220</name>
</gene>
<proteinExistence type="predicted"/>
<name>A0AAV5M8R8_9ROSI</name>
<reference evidence="2 3" key="1">
    <citation type="journal article" date="2021" name="Commun. Biol.">
        <title>The genome of Shorea leprosula (Dipterocarpaceae) highlights the ecological relevance of drought in aseasonal tropical rainforests.</title>
        <authorList>
            <person name="Ng K.K.S."/>
            <person name="Kobayashi M.J."/>
            <person name="Fawcett J.A."/>
            <person name="Hatakeyama M."/>
            <person name="Paape T."/>
            <person name="Ng C.H."/>
            <person name="Ang C.C."/>
            <person name="Tnah L.H."/>
            <person name="Lee C.T."/>
            <person name="Nishiyama T."/>
            <person name="Sese J."/>
            <person name="O'Brien M.J."/>
            <person name="Copetti D."/>
            <person name="Mohd Noor M.I."/>
            <person name="Ong R.C."/>
            <person name="Putra M."/>
            <person name="Sireger I.Z."/>
            <person name="Indrioko S."/>
            <person name="Kosugi Y."/>
            <person name="Izuno A."/>
            <person name="Isagi Y."/>
            <person name="Lee S.L."/>
            <person name="Shimizu K.K."/>
        </authorList>
    </citation>
    <scope>NUCLEOTIDE SEQUENCE [LARGE SCALE GENOMIC DNA]</scope>
    <source>
        <strain evidence="2">214</strain>
    </source>
</reference>
<evidence type="ECO:0000256" key="1">
    <source>
        <dbReference type="SAM" id="SignalP"/>
    </source>
</evidence>
<feature type="chain" id="PRO_5044022855" evidence="1">
    <location>
        <begin position="19"/>
        <end position="34"/>
    </location>
</feature>
<accession>A0AAV5M8R8</accession>
<dbReference type="Proteomes" id="UP001054252">
    <property type="component" value="Unassembled WGS sequence"/>
</dbReference>